<dbReference type="EC" id="5.1.3.23" evidence="3"/>
<dbReference type="GO" id="GO:0016853">
    <property type="term" value="F:isomerase activity"/>
    <property type="evidence" value="ECO:0007669"/>
    <property type="project" value="UniProtKB-KW"/>
</dbReference>
<dbReference type="CDD" id="cd03786">
    <property type="entry name" value="GTB_UDP-GlcNAc_2-Epimerase"/>
    <property type="match status" value="1"/>
</dbReference>
<dbReference type="NCBIfam" id="TIGR00236">
    <property type="entry name" value="wecB"/>
    <property type="match status" value="1"/>
</dbReference>
<evidence type="ECO:0000313" key="3">
    <source>
        <dbReference type="EMBL" id="CAH1211460.1"/>
    </source>
</evidence>
<dbReference type="EMBL" id="CAKMMW010000011">
    <property type="protein sequence ID" value="CAH1211460.1"/>
    <property type="molecule type" value="Genomic_DNA"/>
</dbReference>
<comment type="similarity">
    <text evidence="1">Belongs to the UDP-N-acetylglucosamine 2-epimerase family.</text>
</comment>
<name>A0ABN8GMZ1_9BACL</name>
<keyword evidence="1 3" id="KW-0413">Isomerase</keyword>
<accession>A0ABN8GMZ1</accession>
<sequence>MNKLKVMTVVGTRPEIIRLSAVINKLEESNATEHTLVHTGQNYDYELNEVFFNDFNLRKPDYFLDAATGTAVETIGNILVKIDPIMDEVKPDALLILGDTNSCLCAIAAKRRQIPIFHMEAGNRCFDQRVPEETNRKIVDHIADINLTYSDIARAYLLREGLPADRIIKTGSPMFEVLHSREEDIAKSDVLERLELNEGKYFVISAHREENINSETNFLDLIESINEIADKYKMPVIISTHPRTRNMITAKGIEFNRLVKTMKPLGFNDYVKLQMKAKAVLSDSGTISEESSILGFKALNIRQAHERPEAMEEAAVMMVGLKKERILQGLAILELQEIGTLRSVEDYCKPNVSEKVLRLILSYTDYVNRVVWRNSL</sequence>
<comment type="caution">
    <text evidence="3">The sequence shown here is derived from an EMBL/GenBank/DDBJ whole genome shotgun (WGS) entry which is preliminary data.</text>
</comment>
<evidence type="ECO:0000256" key="1">
    <source>
        <dbReference type="RuleBase" id="RU003513"/>
    </source>
</evidence>
<dbReference type="SUPFAM" id="SSF53756">
    <property type="entry name" value="UDP-Glycosyltransferase/glycogen phosphorylase"/>
    <property type="match status" value="1"/>
</dbReference>
<dbReference type="Pfam" id="PF02350">
    <property type="entry name" value="Epimerase_2"/>
    <property type="match status" value="1"/>
</dbReference>
<proteinExistence type="inferred from homology"/>
<dbReference type="RefSeq" id="WP_236289424.1">
    <property type="nucleotide sequence ID" value="NZ_CAKMMW010000011.1"/>
</dbReference>
<dbReference type="InterPro" id="IPR003331">
    <property type="entry name" value="UDP_GlcNAc_Epimerase_2_dom"/>
</dbReference>
<dbReference type="Proteomes" id="UP000838821">
    <property type="component" value="Unassembled WGS sequence"/>
</dbReference>
<dbReference type="Gene3D" id="3.40.50.2000">
    <property type="entry name" value="Glycogen Phosphorylase B"/>
    <property type="match status" value="2"/>
</dbReference>
<keyword evidence="4" id="KW-1185">Reference proteome</keyword>
<dbReference type="PANTHER" id="PTHR43174:SF1">
    <property type="entry name" value="UDP-N-ACETYLGLUCOSAMINE 2-EPIMERASE"/>
    <property type="match status" value="1"/>
</dbReference>
<reference evidence="3" key="1">
    <citation type="submission" date="2022-01" db="EMBL/GenBank/DDBJ databases">
        <authorList>
            <person name="Criscuolo A."/>
        </authorList>
    </citation>
    <scope>NUCLEOTIDE SEQUENCE</scope>
    <source>
        <strain evidence="3">CIP111891</strain>
    </source>
</reference>
<evidence type="ECO:0000313" key="4">
    <source>
        <dbReference type="Proteomes" id="UP000838821"/>
    </source>
</evidence>
<evidence type="ECO:0000259" key="2">
    <source>
        <dbReference type="Pfam" id="PF02350"/>
    </source>
</evidence>
<dbReference type="PANTHER" id="PTHR43174">
    <property type="entry name" value="UDP-N-ACETYLGLUCOSAMINE 2-EPIMERASE"/>
    <property type="match status" value="1"/>
</dbReference>
<gene>
    <name evidence="3" type="primary">wbpI</name>
    <name evidence="3" type="ORF">PAECIP111891_03695</name>
</gene>
<dbReference type="InterPro" id="IPR029767">
    <property type="entry name" value="WecB-like"/>
</dbReference>
<feature type="domain" description="UDP-N-acetylglucosamine 2-epimerase" evidence="2">
    <location>
        <begin position="25"/>
        <end position="360"/>
    </location>
</feature>
<protein>
    <submittedName>
        <fullName evidence="3">UDP-2,3-diacetamido-2,3-dideoxy-D-glucuronate 2-epimerase</fullName>
        <ecNumber evidence="3">5.1.3.23</ecNumber>
    </submittedName>
</protein>
<organism evidence="3 4">
    <name type="scientific">Paenibacillus allorhizoplanae</name>
    <dbReference type="NCBI Taxonomy" id="2905648"/>
    <lineage>
        <taxon>Bacteria</taxon>
        <taxon>Bacillati</taxon>
        <taxon>Bacillota</taxon>
        <taxon>Bacilli</taxon>
        <taxon>Bacillales</taxon>
        <taxon>Paenibacillaceae</taxon>
        <taxon>Paenibacillus</taxon>
    </lineage>
</organism>